<dbReference type="AlphaFoldDB" id="A0A385Z9Z6"/>
<evidence type="ECO:0000313" key="2">
    <source>
        <dbReference type="Proteomes" id="UP000265560"/>
    </source>
</evidence>
<protein>
    <recommendedName>
        <fullName evidence="3">SMP-30/Gluconolactonase/LRE-like region domain-containing protein</fullName>
    </recommendedName>
</protein>
<dbReference type="OrthoDB" id="241638at2"/>
<evidence type="ECO:0008006" key="3">
    <source>
        <dbReference type="Google" id="ProtNLM"/>
    </source>
</evidence>
<evidence type="ECO:0000313" key="1">
    <source>
        <dbReference type="EMBL" id="AYC35167.1"/>
    </source>
</evidence>
<dbReference type="EMBL" id="CP032419">
    <property type="protein sequence ID" value="AYC35167.1"/>
    <property type="molecule type" value="Genomic_DNA"/>
</dbReference>
<gene>
    <name evidence="1" type="ORF">D3880_22315</name>
</gene>
<dbReference type="SUPFAM" id="SSF63829">
    <property type="entry name" value="Calcium-dependent phosphotriesterase"/>
    <property type="match status" value="1"/>
</dbReference>
<dbReference type="Gene3D" id="2.120.10.30">
    <property type="entry name" value="TolB, C-terminal domain"/>
    <property type="match status" value="1"/>
</dbReference>
<name>A0A385Z9Z6_9PSED</name>
<proteinExistence type="predicted"/>
<reference evidence="2" key="1">
    <citation type="submission" date="2018-09" db="EMBL/GenBank/DDBJ databases">
        <authorList>
            <person name="Zhu H."/>
        </authorList>
    </citation>
    <scope>NUCLEOTIDE SEQUENCE [LARGE SCALE GENOMIC DNA]</scope>
    <source>
        <strain evidence="2">K2W31S-8</strain>
    </source>
</reference>
<dbReference type="KEGG" id="pcav:D3880_22315"/>
<dbReference type="Proteomes" id="UP000265560">
    <property type="component" value="Chromosome"/>
</dbReference>
<keyword evidence="2" id="KW-1185">Reference proteome</keyword>
<accession>A0A385Z9Z6</accession>
<organism evidence="1 2">
    <name type="scientific">Pseudomonas cavernae</name>
    <dbReference type="NCBI Taxonomy" id="2320867"/>
    <lineage>
        <taxon>Bacteria</taxon>
        <taxon>Pseudomonadati</taxon>
        <taxon>Pseudomonadota</taxon>
        <taxon>Gammaproteobacteria</taxon>
        <taxon>Pseudomonadales</taxon>
        <taxon>Pseudomonadaceae</taxon>
        <taxon>Pseudomonas</taxon>
    </lineage>
</organism>
<sequence>MTPTYADSLYVGDQSDNTVKRFDAVTGAFLGEFVKKGNSPIKGPRGLIFNSDDDLLVSNQNAGANKSGEILKHSGATGKFLGALIPHNTPNAPFAPSGIVLRIVPGDDVLFVADQSGTGKNNPPGRLLAYTGNGVLLADLTPDPVTEFPGAFSTDEFHPRGVVLGPDELLYVSVTHDLDPQSANFNPLVTPVAGWILRFDPSDNGSFHSVFARYTDAGCATHLHRPDGLAFGPDGMLYVAAFRANPNDTDKILVFDGSGTCVNQIDLYQPGQARAFAQALLFGPEGDLFVPISGGGPDTGAVRRYNVTTKAFSNFVPPAVQGGQLGQGWYLTFGETDPGTLKYNP</sequence>
<dbReference type="InterPro" id="IPR011042">
    <property type="entry name" value="6-blade_b-propeller_TolB-like"/>
</dbReference>